<organism evidence="9">
    <name type="scientific">Candidatus Electrothrix aestuarii</name>
    <dbReference type="NCBI Taxonomy" id="3062594"/>
    <lineage>
        <taxon>Bacteria</taxon>
        <taxon>Pseudomonadati</taxon>
        <taxon>Thermodesulfobacteriota</taxon>
        <taxon>Desulfobulbia</taxon>
        <taxon>Desulfobulbales</taxon>
        <taxon>Desulfobulbaceae</taxon>
        <taxon>Candidatus Electrothrix</taxon>
    </lineage>
</organism>
<dbReference type="EMBL" id="CP159373">
    <property type="protein sequence ID" value="XCN73936.1"/>
    <property type="molecule type" value="Genomic_DNA"/>
</dbReference>
<feature type="binding site" evidence="7">
    <location>
        <position position="86"/>
    </location>
    <ligand>
        <name>Zn(2+)</name>
        <dbReference type="ChEBI" id="CHEBI:29105"/>
    </ligand>
</feature>
<name>A0AAU8LYJ3_9BACT</name>
<feature type="binding site" evidence="8">
    <location>
        <position position="79"/>
    </location>
    <ligand>
        <name>Fe cation</name>
        <dbReference type="ChEBI" id="CHEBI:24875"/>
    </ligand>
</feature>
<dbReference type="GO" id="GO:0008270">
    <property type="term" value="F:zinc ion binding"/>
    <property type="evidence" value="ECO:0007669"/>
    <property type="project" value="TreeGrafter"/>
</dbReference>
<dbReference type="PANTHER" id="PTHR33202:SF7">
    <property type="entry name" value="FERRIC UPTAKE REGULATION PROTEIN"/>
    <property type="match status" value="1"/>
</dbReference>
<keyword evidence="8" id="KW-0408">Iron</keyword>
<keyword evidence="4" id="KW-0805">Transcription regulation</keyword>
<proteinExistence type="inferred from homology"/>
<reference evidence="9" key="2">
    <citation type="submission" date="2024-06" db="EMBL/GenBank/DDBJ databases">
        <authorList>
            <person name="Plum-Jensen L.E."/>
            <person name="Schramm A."/>
            <person name="Marshall I.P.G."/>
        </authorList>
    </citation>
    <scope>NUCLEOTIDE SEQUENCE</scope>
    <source>
        <strain evidence="9">Rat1</strain>
    </source>
</reference>
<dbReference type="GO" id="GO:0000976">
    <property type="term" value="F:transcription cis-regulatory region binding"/>
    <property type="evidence" value="ECO:0007669"/>
    <property type="project" value="TreeGrafter"/>
</dbReference>
<dbReference type="PANTHER" id="PTHR33202">
    <property type="entry name" value="ZINC UPTAKE REGULATION PROTEIN"/>
    <property type="match status" value="1"/>
</dbReference>
<dbReference type="InterPro" id="IPR036390">
    <property type="entry name" value="WH_DNA-bd_sf"/>
</dbReference>
<dbReference type="AlphaFoldDB" id="A0AAU8LYJ3"/>
<evidence type="ECO:0000256" key="8">
    <source>
        <dbReference type="PIRSR" id="PIRSR602481-2"/>
    </source>
</evidence>
<feature type="binding site" evidence="7">
    <location>
        <position position="83"/>
    </location>
    <ligand>
        <name>Zn(2+)</name>
        <dbReference type="ChEBI" id="CHEBI:29105"/>
    </ligand>
</feature>
<gene>
    <name evidence="9" type="ORF">Q3M24_04045</name>
</gene>
<keyword evidence="3 7" id="KW-0862">Zinc</keyword>
<evidence type="ECO:0000256" key="6">
    <source>
        <dbReference type="ARBA" id="ARBA00023163"/>
    </source>
</evidence>
<keyword evidence="2" id="KW-0678">Repressor</keyword>
<keyword evidence="5" id="KW-0238">DNA-binding</keyword>
<evidence type="ECO:0000313" key="9">
    <source>
        <dbReference type="EMBL" id="XCN73936.1"/>
    </source>
</evidence>
<dbReference type="CDD" id="cd07153">
    <property type="entry name" value="Fur_like"/>
    <property type="match status" value="1"/>
</dbReference>
<evidence type="ECO:0000256" key="5">
    <source>
        <dbReference type="ARBA" id="ARBA00023125"/>
    </source>
</evidence>
<comment type="cofactor">
    <cofactor evidence="8">
        <name>Mn(2+)</name>
        <dbReference type="ChEBI" id="CHEBI:29035"/>
    </cofactor>
    <cofactor evidence="8">
        <name>Fe(2+)</name>
        <dbReference type="ChEBI" id="CHEBI:29033"/>
    </cofactor>
    <text evidence="8">Binds 1 Mn(2+) or Fe(2+) ion per subunit.</text>
</comment>
<accession>A0AAU8LYJ3</accession>
<dbReference type="GO" id="GO:1900376">
    <property type="term" value="P:regulation of secondary metabolite biosynthetic process"/>
    <property type="evidence" value="ECO:0007669"/>
    <property type="project" value="TreeGrafter"/>
</dbReference>
<keyword evidence="7" id="KW-0479">Metal-binding</keyword>
<dbReference type="InterPro" id="IPR002481">
    <property type="entry name" value="FUR"/>
</dbReference>
<reference evidence="9" key="1">
    <citation type="journal article" date="2024" name="Syst. Appl. Microbiol.">
        <title>First single-strain enrichments of Electrothrix cable bacteria, description of E. aestuarii sp. nov. and E. rattekaaiensis sp. nov., and proposal of a cable bacteria taxonomy following the rules of the SeqCode.</title>
        <authorList>
            <person name="Plum-Jensen L.E."/>
            <person name="Schramm A."/>
            <person name="Marshall I.P.G."/>
        </authorList>
    </citation>
    <scope>NUCLEOTIDE SEQUENCE</scope>
    <source>
        <strain evidence="9">Rat1</strain>
    </source>
</reference>
<evidence type="ECO:0000256" key="4">
    <source>
        <dbReference type="ARBA" id="ARBA00023015"/>
    </source>
</evidence>
<feature type="binding site" evidence="7">
    <location>
        <position position="123"/>
    </location>
    <ligand>
        <name>Zn(2+)</name>
        <dbReference type="ChEBI" id="CHEBI:29105"/>
    </ligand>
</feature>
<dbReference type="Gene3D" id="3.30.1490.190">
    <property type="match status" value="1"/>
</dbReference>
<dbReference type="GO" id="GO:0045892">
    <property type="term" value="P:negative regulation of DNA-templated transcription"/>
    <property type="evidence" value="ECO:0007669"/>
    <property type="project" value="TreeGrafter"/>
</dbReference>
<dbReference type="Pfam" id="PF01475">
    <property type="entry name" value="FUR"/>
    <property type="match status" value="1"/>
</dbReference>
<evidence type="ECO:0000256" key="7">
    <source>
        <dbReference type="PIRSR" id="PIRSR602481-1"/>
    </source>
</evidence>
<comment type="similarity">
    <text evidence="1">Belongs to the Fur family.</text>
</comment>
<evidence type="ECO:0000256" key="3">
    <source>
        <dbReference type="ARBA" id="ARBA00022833"/>
    </source>
</evidence>
<dbReference type="Gene3D" id="1.10.10.10">
    <property type="entry name" value="Winged helix-like DNA-binding domain superfamily/Winged helix DNA-binding domain"/>
    <property type="match status" value="2"/>
</dbReference>
<dbReference type="InterPro" id="IPR043135">
    <property type="entry name" value="Fur_C"/>
</dbReference>
<evidence type="ECO:0000256" key="2">
    <source>
        <dbReference type="ARBA" id="ARBA00022491"/>
    </source>
</evidence>
<keyword evidence="6" id="KW-0804">Transcription</keyword>
<dbReference type="SUPFAM" id="SSF46785">
    <property type="entry name" value="Winged helix' DNA-binding domain"/>
    <property type="match status" value="2"/>
</dbReference>
<sequence length="219" mass="24805">MKDILRMTHQRELILEELGNCHNHPTADALYERIKKKLPRISLATVYRNLEILSEAGMIRKLEISGRQKRFDKEIEQHDHIFCVQCRRVDDIKFDQRRLITLKEEESQGYKISGCRVEFFGVCPKCQAKNKKKQANKGDCEGGCGKSSCKKAGLSDKQRKVLEALVKSDEVCANKDIAAATSMDPKQISCQLTALKKKGFVTSPVRCKYEITEAGKAAL</sequence>
<evidence type="ECO:0000256" key="1">
    <source>
        <dbReference type="ARBA" id="ARBA00007957"/>
    </source>
</evidence>
<dbReference type="GO" id="GO:0003700">
    <property type="term" value="F:DNA-binding transcription factor activity"/>
    <property type="evidence" value="ECO:0007669"/>
    <property type="project" value="InterPro"/>
</dbReference>
<protein>
    <submittedName>
        <fullName evidence="9">Transcriptional repressor</fullName>
    </submittedName>
</protein>
<dbReference type="InterPro" id="IPR036388">
    <property type="entry name" value="WH-like_DNA-bd_sf"/>
</dbReference>
<feature type="binding site" evidence="7">
    <location>
        <position position="126"/>
    </location>
    <ligand>
        <name>Zn(2+)</name>
        <dbReference type="ChEBI" id="CHEBI:29105"/>
    </ligand>
</feature>
<dbReference type="KEGG" id="eaj:Q3M24_04045"/>
<comment type="cofactor">
    <cofactor evidence="7">
        <name>Zn(2+)</name>
        <dbReference type="ChEBI" id="CHEBI:29105"/>
    </cofactor>
    <text evidence="7">Binds 1 zinc ion per subunit.</text>
</comment>